<comment type="caution">
    <text evidence="2">The sequence shown here is derived from an EMBL/GenBank/DDBJ whole genome shotgun (WGS) entry which is preliminary data.</text>
</comment>
<evidence type="ECO:0000256" key="1">
    <source>
        <dbReference type="SAM" id="Phobius"/>
    </source>
</evidence>
<organism evidence="2 3">
    <name type="scientific">Pelomonas dachongensis</name>
    <dbReference type="NCBI Taxonomy" id="3299029"/>
    <lineage>
        <taxon>Bacteria</taxon>
        <taxon>Pseudomonadati</taxon>
        <taxon>Pseudomonadota</taxon>
        <taxon>Betaproteobacteria</taxon>
        <taxon>Burkholderiales</taxon>
        <taxon>Sphaerotilaceae</taxon>
        <taxon>Roseateles</taxon>
    </lineage>
</organism>
<dbReference type="Proteomes" id="UP001606300">
    <property type="component" value="Unassembled WGS sequence"/>
</dbReference>
<name>A0ABW7EWK9_9BURK</name>
<protein>
    <recommendedName>
        <fullName evidence="4">Chain length determinant protein</fullName>
    </recommendedName>
</protein>
<dbReference type="PANTHER" id="PTHR32309">
    <property type="entry name" value="TYROSINE-PROTEIN KINASE"/>
    <property type="match status" value="1"/>
</dbReference>
<evidence type="ECO:0008006" key="4">
    <source>
        <dbReference type="Google" id="ProtNLM"/>
    </source>
</evidence>
<sequence length="328" mass="35656">MKRIGWRFGTALFALPIGAALLTAVACVLFIAPVYTARLSLALQAPPGKLPMYGALLQSRRLADRAIDHFALQALWGERTRADARERLARSVRVGSDKGGLLVVEVDAPLPWLAADLAAFHLQELQALLDTMRAEAAAERRARLADALRSAQSGAIEARQALARSGIDEASLASDLHFIGAQWQALHQTLRQAQARLAALAVRFAPASAPYQAEAARVTALREQLARLEAARAPAPAHYAMAWREQQRQERLLTRLRLADDQLQQDAGRREEALLVVDRASLPERAGRPYALLLIVAAWAGTVAALLAWRRIRSPGRPAAARPSTSPA</sequence>
<evidence type="ECO:0000313" key="3">
    <source>
        <dbReference type="Proteomes" id="UP001606300"/>
    </source>
</evidence>
<gene>
    <name evidence="2" type="ORF">ACG02S_24285</name>
</gene>
<reference evidence="2 3" key="1">
    <citation type="submission" date="2024-09" db="EMBL/GenBank/DDBJ databases">
        <title>Novel species of the genus Pelomonas and Roseateles isolated from streams.</title>
        <authorList>
            <person name="Lu H."/>
        </authorList>
    </citation>
    <scope>NUCLEOTIDE SEQUENCE [LARGE SCALE GENOMIC DNA]</scope>
    <source>
        <strain evidence="2 3">DC23W</strain>
    </source>
</reference>
<evidence type="ECO:0000313" key="2">
    <source>
        <dbReference type="EMBL" id="MFG6417018.1"/>
    </source>
</evidence>
<dbReference type="PROSITE" id="PS51257">
    <property type="entry name" value="PROKAR_LIPOPROTEIN"/>
    <property type="match status" value="1"/>
</dbReference>
<dbReference type="RefSeq" id="WP_394473077.1">
    <property type="nucleotide sequence ID" value="NZ_JBIGHY010000015.1"/>
</dbReference>
<keyword evidence="1" id="KW-1133">Transmembrane helix</keyword>
<keyword evidence="3" id="KW-1185">Reference proteome</keyword>
<proteinExistence type="predicted"/>
<dbReference type="EMBL" id="JBIGHY010000015">
    <property type="protein sequence ID" value="MFG6417018.1"/>
    <property type="molecule type" value="Genomic_DNA"/>
</dbReference>
<dbReference type="InterPro" id="IPR050445">
    <property type="entry name" value="Bact_polysacc_biosynth/exp"/>
</dbReference>
<keyword evidence="1" id="KW-0472">Membrane</keyword>
<keyword evidence="1" id="KW-0812">Transmembrane</keyword>
<accession>A0ABW7EWK9</accession>
<dbReference type="PANTHER" id="PTHR32309:SF13">
    <property type="entry name" value="FERRIC ENTEROBACTIN TRANSPORT PROTEIN FEPE"/>
    <property type="match status" value="1"/>
</dbReference>
<feature type="transmembrane region" description="Helical" evidence="1">
    <location>
        <begin position="290"/>
        <end position="309"/>
    </location>
</feature>